<dbReference type="Proteomes" id="UP001143910">
    <property type="component" value="Unassembled WGS sequence"/>
</dbReference>
<evidence type="ECO:0000313" key="1">
    <source>
        <dbReference type="EMBL" id="KAJ2980474.1"/>
    </source>
</evidence>
<protein>
    <submittedName>
        <fullName evidence="1">Uncharacterized protein</fullName>
    </submittedName>
</protein>
<gene>
    <name evidence="1" type="ORF">NQ176_g2620</name>
</gene>
<evidence type="ECO:0000313" key="2">
    <source>
        <dbReference type="Proteomes" id="UP001143910"/>
    </source>
</evidence>
<dbReference type="EMBL" id="JANJQO010000196">
    <property type="protein sequence ID" value="KAJ2980474.1"/>
    <property type="molecule type" value="Genomic_DNA"/>
</dbReference>
<organism evidence="1 2">
    <name type="scientific">Zarea fungicola</name>
    <dbReference type="NCBI Taxonomy" id="93591"/>
    <lineage>
        <taxon>Eukaryota</taxon>
        <taxon>Fungi</taxon>
        <taxon>Dikarya</taxon>
        <taxon>Ascomycota</taxon>
        <taxon>Pezizomycotina</taxon>
        <taxon>Sordariomycetes</taxon>
        <taxon>Hypocreomycetidae</taxon>
        <taxon>Hypocreales</taxon>
        <taxon>Cordycipitaceae</taxon>
        <taxon>Zarea</taxon>
    </lineage>
</organism>
<comment type="caution">
    <text evidence="1">The sequence shown here is derived from an EMBL/GenBank/DDBJ whole genome shotgun (WGS) entry which is preliminary data.</text>
</comment>
<keyword evidence="2" id="KW-1185">Reference proteome</keyword>
<reference evidence="1" key="1">
    <citation type="submission" date="2022-08" db="EMBL/GenBank/DDBJ databases">
        <title>Genome Sequence of Lecanicillium fungicola.</title>
        <authorList>
            <person name="Buettner E."/>
        </authorList>
    </citation>
    <scope>NUCLEOTIDE SEQUENCE</scope>
    <source>
        <strain evidence="1">Babe33</strain>
    </source>
</reference>
<accession>A0ACC1NN27</accession>
<proteinExistence type="predicted"/>
<sequence>MHQQARIPQKKVASPAPSPQIPASKTAGTVDAGSSGGRPRAGSSLLVNQQAPASASGQSQAASGLPSDSIKKLDQIVQNFYTKAAALILDSRMKLRPVRNSSGATKINKWFQIETDEIDDFREELRVWKMCGSLDNLPPPMLIEVYLDASSLKESQSLITLDEDGKRWDVLEQLQSSRSSTGSSSPNNFGRNTEVVLERWTVKLVPNDVMPTDDFGPILPTIYKKAIVFFRSLFITARLLPAWKFTSQGMAKGSVAALSPRCRILMQSPQRKPLDLLKSPIDGRPDPVTEYMFGDLDVPVGRLTTSVTYRNECNFRIDDAESLLSSRFMGIDENFFKPSIPQRADSLRTVQPEVGSLRDRRKQPGIGDVQQTYGSLSTFHGDGPLGTSPISALRAVRSPGSDTSSPPASLPRQAEFDAPHSLPISNRIQSNRHVSRQDNSSRRPSISFQPFKAGSLSGSPVPRFLEPESPASAQSRASALQSMQPRQRTSLTAGMPASLRGGPPQPTDIPVVGSPRPSSSSRYSSSFTHRRNRPSISGLNKGVPDDEQGSSGRQSLASSLAQPGSGLLAEPDNASSGSLPAEEDNISEFLKILDSKKTLKSFEPTKRDSAANKTVAQLSRFHQMKESNNALGDSMTSSMQLQRSSSSSSRQLPSVPGMIAPASMSPSSSSPGKPISPHTPHTPAIPSRLSENSIVDRSEDRARTVSRQTRPRGPSIPESSRQSTITQEGTTAIDIPLSPRLTSYQRRSSSVAQQTRAVADDDETDLAFANRSVSLGAEEREAPTLSTLLGRQLQLEEESTVREGPSNSLQPAAEIQSANASGAMLRGSTEENPPEGLISVVQSSSPFQRKRYTGMSTPTTGRGQAPPPTQQQPPTQSARGSYLGGSSSSRLVRGDDESVGDEPLMFTLSEMDAQGRRSIEEGRGSVNAGSNTGSERAVLEPRGVTRRGW</sequence>
<name>A0ACC1NN27_9HYPO</name>